<evidence type="ECO:0000256" key="1">
    <source>
        <dbReference type="ARBA" id="ARBA00010364"/>
    </source>
</evidence>
<proteinExistence type="inferred from homology"/>
<name>E1X5N4_HALMS</name>
<organism evidence="3 4">
    <name type="scientific">Halobacteriovorax marinus (strain ATCC BAA-682 / DSM 15412 / SJ)</name>
    <name type="common">Bacteriovorax marinus</name>
    <dbReference type="NCBI Taxonomy" id="862908"/>
    <lineage>
        <taxon>Bacteria</taxon>
        <taxon>Pseudomonadati</taxon>
        <taxon>Bdellovibrionota</taxon>
        <taxon>Bacteriovoracia</taxon>
        <taxon>Bacteriovoracales</taxon>
        <taxon>Halobacteriovoraceae</taxon>
        <taxon>Halobacteriovorax</taxon>
    </lineage>
</organism>
<dbReference type="eggNOG" id="COG1872">
    <property type="taxonomic scope" value="Bacteria"/>
</dbReference>
<evidence type="ECO:0000313" key="4">
    <source>
        <dbReference type="Proteomes" id="UP000008963"/>
    </source>
</evidence>
<dbReference type="HOGENOM" id="CLU_2180167_0_0_7"/>
<sequence length="109" mass="12660">MQAYKIECSDSYLSFELNIWAKPGAKVEKSIVGDEGEIIIYIKERPIDGQANKAFIKYLAAQLSITKSSVSLSRGSKSRFKRFSFQFTFTDRKDFDYYFKKINLFLNND</sequence>
<dbReference type="KEGG" id="bmx:BMS_0696"/>
<evidence type="ECO:0000256" key="2">
    <source>
        <dbReference type="HAMAP-Rule" id="MF_00634"/>
    </source>
</evidence>
<dbReference type="InterPro" id="IPR003746">
    <property type="entry name" value="DUF167"/>
</dbReference>
<reference evidence="3" key="1">
    <citation type="submission" date="2010-07" db="EMBL/GenBank/DDBJ databases">
        <authorList>
            <person name="Aslett M."/>
        </authorList>
    </citation>
    <scope>NUCLEOTIDE SEQUENCE</scope>
    <source>
        <strain evidence="3">SJ</strain>
    </source>
</reference>
<comment type="similarity">
    <text evidence="1 2">Belongs to the UPF0235 family.</text>
</comment>
<dbReference type="PATRIC" id="fig|862908.3.peg.669"/>
<dbReference type="EMBL" id="FQ312005">
    <property type="protein sequence ID" value="CBW25601.1"/>
    <property type="molecule type" value="Genomic_DNA"/>
</dbReference>
<evidence type="ECO:0000313" key="3">
    <source>
        <dbReference type="EMBL" id="CBW25601.1"/>
    </source>
</evidence>
<dbReference type="Proteomes" id="UP000008963">
    <property type="component" value="Chromosome"/>
</dbReference>
<dbReference type="Gene3D" id="3.30.1200.10">
    <property type="entry name" value="YggU-like"/>
    <property type="match status" value="1"/>
</dbReference>
<dbReference type="PANTHER" id="PTHR13420">
    <property type="entry name" value="UPF0235 PROTEIN C15ORF40"/>
    <property type="match status" value="1"/>
</dbReference>
<gene>
    <name evidence="3" type="ordered locus">BMS_0696</name>
</gene>
<keyword evidence="4" id="KW-1185">Reference proteome</keyword>
<dbReference type="STRING" id="862908.BMS_0696"/>
<dbReference type="InterPro" id="IPR036591">
    <property type="entry name" value="YggU-like_sf"/>
</dbReference>
<reference evidence="3" key="2">
    <citation type="journal article" date="2012" name="ISME J.">
        <title>A small predatory core genome in the divergent marine Bacteriovorax marinus SJ and the terrestrial Bdellovibrio bacteriovorus.</title>
        <authorList>
            <person name="Crossman L.C."/>
            <person name="Chen H."/>
            <person name="Cerdeno-Tarraga A.M."/>
            <person name="Brooks K."/>
            <person name="Quail M.A."/>
            <person name="Pineiro S.A."/>
            <person name="Hobley L."/>
            <person name="Sockett R.E."/>
            <person name="Bentley S.D."/>
            <person name="Parkhill J."/>
            <person name="Williams H.N."/>
            <person name="Stine O.C."/>
        </authorList>
    </citation>
    <scope>NUCLEOTIDE SEQUENCE</scope>
    <source>
        <strain evidence="3">SJ</strain>
    </source>
</reference>
<accession>E1X5N4</accession>
<dbReference type="SUPFAM" id="SSF69786">
    <property type="entry name" value="YggU-like"/>
    <property type="match status" value="1"/>
</dbReference>
<dbReference type="Pfam" id="PF02594">
    <property type="entry name" value="DUF167"/>
    <property type="match status" value="1"/>
</dbReference>
<dbReference type="PANTHER" id="PTHR13420:SF7">
    <property type="entry name" value="UPF0235 PROTEIN C15ORF40"/>
    <property type="match status" value="1"/>
</dbReference>
<dbReference type="AlphaFoldDB" id="E1X5N4"/>
<protein>
    <recommendedName>
        <fullName evidence="2">UPF0235 protein BMS_0696</fullName>
    </recommendedName>
</protein>
<dbReference type="HAMAP" id="MF_00634">
    <property type="entry name" value="UPF0235"/>
    <property type="match status" value="1"/>
</dbReference>
<dbReference type="NCBIfam" id="TIGR00251">
    <property type="entry name" value="DUF167 family protein"/>
    <property type="match status" value="1"/>
</dbReference>
<dbReference type="GO" id="GO:0005737">
    <property type="term" value="C:cytoplasm"/>
    <property type="evidence" value="ECO:0007669"/>
    <property type="project" value="TreeGrafter"/>
</dbReference>
<dbReference type="SMART" id="SM01152">
    <property type="entry name" value="DUF167"/>
    <property type="match status" value="1"/>
</dbReference>